<dbReference type="EMBL" id="AP028679">
    <property type="protein sequence ID" value="BEQ13351.1"/>
    <property type="molecule type" value="Genomic_DNA"/>
</dbReference>
<evidence type="ECO:0000313" key="2">
    <source>
        <dbReference type="EMBL" id="BEQ13351.1"/>
    </source>
</evidence>
<name>A0AAU9E8B1_9BACT</name>
<sequence>MAIGLWSAAPASAATQAELEAKIKMMEQTLNEMKSQLKQVQTTQVQQQKAVEVAATSKLPGWVERMTFFGDTRFRYEATSYSNLNGKSKDGKDRFRVRLRFGVRSQISDDVELGMRMVTGADADATSTNQTMGNYFGEYSKWGLDQAYVKWTPSFVPQKAFMFEFGKVPQPFMTSKVIWDGDVVPEGAFAQWTFNKGGSWQPYVLGSYMTVEQTGTWGQNVYAPAGQLGIKGKVGAFGLKAETAYTSWGNLGDAGDVPPDTNGNPTWTQGDGETRISNFAVWDIYAKADYKFNKQGSVFAWGHYLVNQSADGPWQDQDTGWGAGAGVKYCKFGFNAWYKYVEANASPGFIADSDSGYVNRKGYVLSASYQMWKYGKVQLSWYDTEPVEENIPGATNPSQTFFADFIFKF</sequence>
<dbReference type="AlphaFoldDB" id="A0AAU9E8B1"/>
<dbReference type="InterPro" id="IPR032638">
    <property type="entry name" value="Porin_5"/>
</dbReference>
<organism evidence="2 3">
    <name type="scientific">Desulfoferula mesophila</name>
    <dbReference type="NCBI Taxonomy" id="3058419"/>
    <lineage>
        <taxon>Bacteria</taxon>
        <taxon>Pseudomonadati</taxon>
        <taxon>Thermodesulfobacteriota</taxon>
        <taxon>Desulfarculia</taxon>
        <taxon>Desulfarculales</taxon>
        <taxon>Desulfarculaceae</taxon>
        <taxon>Desulfoferula</taxon>
    </lineage>
</organism>
<reference evidence="3" key="1">
    <citation type="journal article" date="2023" name="Arch. Microbiol.">
        <title>Desulfoferula mesophilus gen. nov. sp. nov., a mesophilic sulfate-reducing bacterium isolated from a brackish lake sediment.</title>
        <authorList>
            <person name="Watanabe T."/>
            <person name="Yabe T."/>
            <person name="Tsuji J.M."/>
            <person name="Fukui M."/>
        </authorList>
    </citation>
    <scope>NUCLEOTIDE SEQUENCE [LARGE SCALE GENOMIC DNA]</scope>
    <source>
        <strain evidence="3">12FAK</strain>
    </source>
</reference>
<dbReference type="KEGG" id="dmp:FAK_04170"/>
<dbReference type="Pfam" id="PF16930">
    <property type="entry name" value="Porin_5"/>
    <property type="match status" value="2"/>
</dbReference>
<evidence type="ECO:0008006" key="4">
    <source>
        <dbReference type="Google" id="ProtNLM"/>
    </source>
</evidence>
<gene>
    <name evidence="2" type="ORF">FAK_04170</name>
</gene>
<protein>
    <recommendedName>
        <fullName evidence="4">Porin</fullName>
    </recommendedName>
</protein>
<keyword evidence="3" id="KW-1185">Reference proteome</keyword>
<accession>A0AAU9E8B1</accession>
<dbReference type="Proteomes" id="UP001366166">
    <property type="component" value="Chromosome"/>
</dbReference>
<feature type="coiled-coil region" evidence="1">
    <location>
        <begin position="16"/>
        <end position="43"/>
    </location>
</feature>
<evidence type="ECO:0000313" key="3">
    <source>
        <dbReference type="Proteomes" id="UP001366166"/>
    </source>
</evidence>
<evidence type="ECO:0000256" key="1">
    <source>
        <dbReference type="SAM" id="Coils"/>
    </source>
</evidence>
<keyword evidence="1" id="KW-0175">Coiled coil</keyword>
<proteinExistence type="predicted"/>